<protein>
    <recommendedName>
        <fullName evidence="5">Peptidyl-prolyl cis-trans isomerase</fullName>
        <ecNumber evidence="5">5.2.1.8</ecNumber>
    </recommendedName>
</protein>
<evidence type="ECO:0000256" key="1">
    <source>
        <dbReference type="ARBA" id="ARBA00000971"/>
    </source>
</evidence>
<dbReference type="RefSeq" id="WP_274186856.1">
    <property type="nucleotide sequence ID" value="NZ_BAABHN010000003.1"/>
</dbReference>
<keyword evidence="3 4" id="KW-0413">Isomerase</keyword>
<proteinExistence type="inferred from homology"/>
<dbReference type="GO" id="GO:0003755">
    <property type="term" value="F:peptidyl-prolyl cis-trans isomerase activity"/>
    <property type="evidence" value="ECO:0007669"/>
    <property type="project" value="UniProtKB-EC"/>
</dbReference>
<dbReference type="Gene3D" id="3.10.50.40">
    <property type="match status" value="1"/>
</dbReference>
<evidence type="ECO:0000259" key="7">
    <source>
        <dbReference type="PROSITE" id="PS50059"/>
    </source>
</evidence>
<dbReference type="InterPro" id="IPR046357">
    <property type="entry name" value="PPIase_dom_sf"/>
</dbReference>
<keyword evidence="2 4" id="KW-0697">Rotamase</keyword>
<dbReference type="InterPro" id="IPR001179">
    <property type="entry name" value="PPIase_FKBP_dom"/>
</dbReference>
<reference evidence="9" key="1">
    <citation type="journal article" date="2019" name="Int. J. Syst. Evol. Microbiol.">
        <title>The Global Catalogue of Microorganisms (GCM) 10K type strain sequencing project: providing services to taxonomists for standard genome sequencing and annotation.</title>
        <authorList>
            <consortium name="The Broad Institute Genomics Platform"/>
            <consortium name="The Broad Institute Genome Sequencing Center for Infectious Disease"/>
            <person name="Wu L."/>
            <person name="Ma J."/>
        </authorList>
    </citation>
    <scope>NUCLEOTIDE SEQUENCE [LARGE SCALE GENOMIC DNA]</scope>
    <source>
        <strain evidence="9">CCUG 50347</strain>
    </source>
</reference>
<evidence type="ECO:0000256" key="3">
    <source>
        <dbReference type="ARBA" id="ARBA00023235"/>
    </source>
</evidence>
<dbReference type="EMBL" id="JBHSIM010000003">
    <property type="protein sequence ID" value="MFC4831244.1"/>
    <property type="molecule type" value="Genomic_DNA"/>
</dbReference>
<dbReference type="Pfam" id="PF00254">
    <property type="entry name" value="FKBP_C"/>
    <property type="match status" value="1"/>
</dbReference>
<dbReference type="PROSITE" id="PS50059">
    <property type="entry name" value="FKBP_PPIASE"/>
    <property type="match status" value="1"/>
</dbReference>
<dbReference type="EC" id="5.2.1.8" evidence="5"/>
<name>A0ABV9RAU6_9PSEU</name>
<dbReference type="SUPFAM" id="SSF54534">
    <property type="entry name" value="FKBP-like"/>
    <property type="match status" value="1"/>
</dbReference>
<comment type="catalytic activity">
    <reaction evidence="1 4 5">
        <text>[protein]-peptidylproline (omega=180) = [protein]-peptidylproline (omega=0)</text>
        <dbReference type="Rhea" id="RHEA:16237"/>
        <dbReference type="Rhea" id="RHEA-COMP:10747"/>
        <dbReference type="Rhea" id="RHEA-COMP:10748"/>
        <dbReference type="ChEBI" id="CHEBI:83833"/>
        <dbReference type="ChEBI" id="CHEBI:83834"/>
        <dbReference type="EC" id="5.2.1.8"/>
    </reaction>
</comment>
<accession>A0ABV9RAU6</accession>
<evidence type="ECO:0000256" key="4">
    <source>
        <dbReference type="PROSITE-ProRule" id="PRU00277"/>
    </source>
</evidence>
<gene>
    <name evidence="8" type="ORF">ACFPEL_02370</name>
</gene>
<dbReference type="Proteomes" id="UP001595909">
    <property type="component" value="Unassembled WGS sequence"/>
</dbReference>
<comment type="caution">
    <text evidence="8">The sequence shown here is derived from an EMBL/GenBank/DDBJ whole genome shotgun (WGS) entry which is preliminary data.</text>
</comment>
<sequence>MFPLKGVIVGFELGISGMREGGRRVLVVPPRQGYGARGVPPVPNRPRATQAPCHPSRR</sequence>
<evidence type="ECO:0000313" key="9">
    <source>
        <dbReference type="Proteomes" id="UP001595909"/>
    </source>
</evidence>
<evidence type="ECO:0000256" key="5">
    <source>
        <dbReference type="RuleBase" id="RU003915"/>
    </source>
</evidence>
<feature type="domain" description="PPIase FKBP-type" evidence="7">
    <location>
        <begin position="1"/>
        <end position="43"/>
    </location>
</feature>
<feature type="region of interest" description="Disordered" evidence="6">
    <location>
        <begin position="31"/>
        <end position="58"/>
    </location>
</feature>
<evidence type="ECO:0000256" key="2">
    <source>
        <dbReference type="ARBA" id="ARBA00023110"/>
    </source>
</evidence>
<organism evidence="8 9">
    <name type="scientific">Actinomycetospora chibensis</name>
    <dbReference type="NCBI Taxonomy" id="663606"/>
    <lineage>
        <taxon>Bacteria</taxon>
        <taxon>Bacillati</taxon>
        <taxon>Actinomycetota</taxon>
        <taxon>Actinomycetes</taxon>
        <taxon>Pseudonocardiales</taxon>
        <taxon>Pseudonocardiaceae</taxon>
        <taxon>Actinomycetospora</taxon>
    </lineage>
</organism>
<keyword evidence="9" id="KW-1185">Reference proteome</keyword>
<evidence type="ECO:0000256" key="6">
    <source>
        <dbReference type="SAM" id="MobiDB-lite"/>
    </source>
</evidence>
<evidence type="ECO:0000313" key="8">
    <source>
        <dbReference type="EMBL" id="MFC4831244.1"/>
    </source>
</evidence>
<comment type="similarity">
    <text evidence="5">Belongs to the FKBP-type PPIase family.</text>
</comment>